<evidence type="ECO:0000256" key="8">
    <source>
        <dbReference type="SAM" id="SignalP"/>
    </source>
</evidence>
<evidence type="ECO:0000259" key="9">
    <source>
        <dbReference type="PROSITE" id="PS51007"/>
    </source>
</evidence>
<keyword evidence="5" id="KW-0560">Oxidoreductase</keyword>
<feature type="chain" id="PRO_5012664315" evidence="8">
    <location>
        <begin position="16"/>
        <end position="648"/>
    </location>
</feature>
<feature type="domain" description="Cytochrome c" evidence="9">
    <location>
        <begin position="317"/>
        <end position="456"/>
    </location>
</feature>
<dbReference type="PANTHER" id="PTHR30600">
    <property type="entry name" value="CYTOCHROME C PEROXIDASE-RELATED"/>
    <property type="match status" value="1"/>
</dbReference>
<keyword evidence="4 8" id="KW-0732">Signal</keyword>
<dbReference type="Gene3D" id="1.10.760.10">
    <property type="entry name" value="Cytochrome c-like domain"/>
    <property type="match status" value="2"/>
</dbReference>
<sequence>MLQILFWLASAVFTAALLGPMACQRPEASAVRQGATRPTEQVLATYCQNLVLLDSALVRLGKSVETNAPIAAQRRAFRQARQRYKQVEFLAEYYQASLAKLLNGPAIIEVADYDQEQRKIMPEGLQVIETYFYPEAYAPDQHAALLNQLALTRSSLRGLRNSAAILVLTDRHVFDALRLGVFRVVTLGLPGFDTPASPEAAVLEAVASLQALRATLAAYAPALRTRDAALAGRLDQTLTTSLAYLKSAPTTDFDQLIFLTKYANPLSQQLRQAQLALGIPEFTEARALRASVATLFDSAAFNPDYFAPQSDARTTPAQVALGQQLFFDPALSGNGSRSCASCHQPARGFAENRTRSVAFAGKGTVSRNAPTLLNAALQRTQYHDGRLTYLEDQAADVLTNPTEMHGSLVRAAALLRQSPAYQVAFAQAFETTDATKATITENQVQRALASYVRSLVRLNSPFDRYVRGETAVLDAAARRGFNVYMGKGKCGTCHFMPLFNGNVAPTFERTETEILGVPAQASLHPKTIDPDPGKFRLQGIEWQRHAFKTPTLRNIALTAPYMHNGAYQTLEEVIEFYDRGGGAGLGLDVPNQTLPPEKLNLTKAEKSDLLAFMHALTDTTHTQKAPQRLLAFPAGMARLNKRVVGGNY</sequence>
<feature type="domain" description="Cytochrome c" evidence="9">
    <location>
        <begin position="475"/>
        <end position="617"/>
    </location>
</feature>
<comment type="subcellular location">
    <subcellularLocation>
        <location evidence="1">Cell envelope</location>
    </subcellularLocation>
</comment>
<dbReference type="Proteomes" id="UP000192266">
    <property type="component" value="Unassembled WGS sequence"/>
</dbReference>
<name>A0A1W1W124_9BACT</name>
<organism evidence="10 11">
    <name type="scientific">Hymenobacter roseosalivarius DSM 11622</name>
    <dbReference type="NCBI Taxonomy" id="645990"/>
    <lineage>
        <taxon>Bacteria</taxon>
        <taxon>Pseudomonadati</taxon>
        <taxon>Bacteroidota</taxon>
        <taxon>Cytophagia</taxon>
        <taxon>Cytophagales</taxon>
        <taxon>Hymenobacteraceae</taxon>
        <taxon>Hymenobacter</taxon>
    </lineage>
</organism>
<dbReference type="InterPro" id="IPR004852">
    <property type="entry name" value="Di-haem_cyt_c_peroxidsae"/>
</dbReference>
<feature type="signal peptide" evidence="8">
    <location>
        <begin position="1"/>
        <end position="15"/>
    </location>
</feature>
<evidence type="ECO:0000313" key="10">
    <source>
        <dbReference type="EMBL" id="SMB98804.1"/>
    </source>
</evidence>
<dbReference type="Pfam" id="PF03150">
    <property type="entry name" value="CCP_MauG"/>
    <property type="match status" value="1"/>
</dbReference>
<dbReference type="InterPro" id="IPR038352">
    <property type="entry name" value="Imelysin_sf"/>
</dbReference>
<dbReference type="RefSeq" id="WP_084447003.1">
    <property type="nucleotide sequence ID" value="NZ_FWWW01000087.1"/>
</dbReference>
<keyword evidence="2 7" id="KW-0349">Heme</keyword>
<dbReference type="PROSITE" id="PS51007">
    <property type="entry name" value="CYTC"/>
    <property type="match status" value="2"/>
</dbReference>
<evidence type="ECO:0000256" key="6">
    <source>
        <dbReference type="ARBA" id="ARBA00023004"/>
    </source>
</evidence>
<dbReference type="OrthoDB" id="9805202at2"/>
<dbReference type="STRING" id="645990.SAMN00120144_1797"/>
<dbReference type="GO" id="GO:0020037">
    <property type="term" value="F:heme binding"/>
    <property type="evidence" value="ECO:0007669"/>
    <property type="project" value="InterPro"/>
</dbReference>
<evidence type="ECO:0000256" key="2">
    <source>
        <dbReference type="ARBA" id="ARBA00022617"/>
    </source>
</evidence>
<keyword evidence="3 7" id="KW-0479">Metal-binding</keyword>
<reference evidence="10 11" key="1">
    <citation type="submission" date="2017-04" db="EMBL/GenBank/DDBJ databases">
        <authorList>
            <person name="Afonso C.L."/>
            <person name="Miller P.J."/>
            <person name="Scott M.A."/>
            <person name="Spackman E."/>
            <person name="Goraichik I."/>
            <person name="Dimitrov K.M."/>
            <person name="Suarez D.L."/>
            <person name="Swayne D.E."/>
        </authorList>
    </citation>
    <scope>NUCLEOTIDE SEQUENCE [LARGE SCALE GENOMIC DNA]</scope>
    <source>
        <strain evidence="10 11">DSM 11622</strain>
    </source>
</reference>
<dbReference type="PANTHER" id="PTHR30600:SF10">
    <property type="entry name" value="BLL6722 PROTEIN"/>
    <property type="match status" value="1"/>
</dbReference>
<gene>
    <name evidence="10" type="ORF">SAMN00120144_1797</name>
</gene>
<evidence type="ECO:0000256" key="1">
    <source>
        <dbReference type="ARBA" id="ARBA00004196"/>
    </source>
</evidence>
<dbReference type="InterPro" id="IPR009056">
    <property type="entry name" value="Cyt_c-like_dom"/>
</dbReference>
<dbReference type="InterPro" id="IPR036909">
    <property type="entry name" value="Cyt_c-like_dom_sf"/>
</dbReference>
<accession>A0A1W1W124</accession>
<evidence type="ECO:0000256" key="5">
    <source>
        <dbReference type="ARBA" id="ARBA00023002"/>
    </source>
</evidence>
<dbReference type="AlphaFoldDB" id="A0A1W1W124"/>
<evidence type="ECO:0000256" key="4">
    <source>
        <dbReference type="ARBA" id="ARBA00022729"/>
    </source>
</evidence>
<dbReference type="SUPFAM" id="SSF46626">
    <property type="entry name" value="Cytochrome c"/>
    <property type="match status" value="2"/>
</dbReference>
<keyword evidence="11" id="KW-1185">Reference proteome</keyword>
<dbReference type="InterPro" id="IPR051395">
    <property type="entry name" value="Cytochrome_c_Peroxidase/MauG"/>
</dbReference>
<dbReference type="EMBL" id="FWWW01000087">
    <property type="protein sequence ID" value="SMB98804.1"/>
    <property type="molecule type" value="Genomic_DNA"/>
</dbReference>
<dbReference type="GO" id="GO:0004130">
    <property type="term" value="F:cytochrome-c peroxidase activity"/>
    <property type="evidence" value="ECO:0007669"/>
    <property type="project" value="TreeGrafter"/>
</dbReference>
<keyword evidence="6 7" id="KW-0408">Iron</keyword>
<dbReference type="GO" id="GO:0009055">
    <property type="term" value="F:electron transfer activity"/>
    <property type="evidence" value="ECO:0007669"/>
    <property type="project" value="InterPro"/>
</dbReference>
<proteinExistence type="predicted"/>
<keyword evidence="10" id="KW-0575">Peroxidase</keyword>
<evidence type="ECO:0000256" key="3">
    <source>
        <dbReference type="ARBA" id="ARBA00022723"/>
    </source>
</evidence>
<dbReference type="GO" id="GO:0046872">
    <property type="term" value="F:metal ion binding"/>
    <property type="evidence" value="ECO:0007669"/>
    <property type="project" value="UniProtKB-KW"/>
</dbReference>
<protein>
    <submittedName>
        <fullName evidence="10">Cytochrome-c peroxidase</fullName>
    </submittedName>
</protein>
<dbReference type="GO" id="GO:0030313">
    <property type="term" value="C:cell envelope"/>
    <property type="evidence" value="ECO:0007669"/>
    <property type="project" value="UniProtKB-SubCell"/>
</dbReference>
<evidence type="ECO:0000256" key="7">
    <source>
        <dbReference type="PROSITE-ProRule" id="PRU00433"/>
    </source>
</evidence>
<dbReference type="Gene3D" id="1.20.1420.20">
    <property type="entry name" value="M75 peptidase, HXXE motif"/>
    <property type="match status" value="1"/>
</dbReference>
<evidence type="ECO:0000313" key="11">
    <source>
        <dbReference type="Proteomes" id="UP000192266"/>
    </source>
</evidence>